<keyword evidence="4" id="KW-0678">Repressor</keyword>
<keyword evidence="11" id="KW-0010">Activator</keyword>
<dbReference type="Gene3D" id="3.40.50.300">
    <property type="entry name" value="P-loop containing nucleotide triphosphate hydrolases"/>
    <property type="match status" value="1"/>
</dbReference>
<dbReference type="Pfam" id="PF02954">
    <property type="entry name" value="HTH_8"/>
    <property type="match status" value="1"/>
</dbReference>
<comment type="subcellular location">
    <subcellularLocation>
        <location evidence="1">Cytoplasm</location>
    </subcellularLocation>
</comment>
<dbReference type="InterPro" id="IPR025662">
    <property type="entry name" value="Sigma_54_int_dom_ATP-bd_1"/>
</dbReference>
<dbReference type="GO" id="GO:0000160">
    <property type="term" value="P:phosphorelay signal transduction system"/>
    <property type="evidence" value="ECO:0007669"/>
    <property type="project" value="UniProtKB-KW"/>
</dbReference>
<dbReference type="PROSITE" id="PS50045">
    <property type="entry name" value="SIGMA54_INTERACT_4"/>
    <property type="match status" value="1"/>
</dbReference>
<dbReference type="PRINTS" id="PR01590">
    <property type="entry name" value="HTHFIS"/>
</dbReference>
<evidence type="ECO:0000256" key="4">
    <source>
        <dbReference type="ARBA" id="ARBA00022491"/>
    </source>
</evidence>
<dbReference type="PROSITE" id="PS50110">
    <property type="entry name" value="RESPONSE_REGULATORY"/>
    <property type="match status" value="1"/>
</dbReference>
<keyword evidence="3" id="KW-0963">Cytoplasm</keyword>
<dbReference type="SMART" id="SM00382">
    <property type="entry name" value="AAA"/>
    <property type="match status" value="1"/>
</dbReference>
<evidence type="ECO:0000256" key="3">
    <source>
        <dbReference type="ARBA" id="ARBA00022490"/>
    </source>
</evidence>
<evidence type="ECO:0000256" key="5">
    <source>
        <dbReference type="ARBA" id="ARBA00022553"/>
    </source>
</evidence>
<dbReference type="InterPro" id="IPR001789">
    <property type="entry name" value="Sig_transdc_resp-reg_receiver"/>
</dbReference>
<evidence type="ECO:0000256" key="14">
    <source>
        <dbReference type="ARBA" id="ARBA00029881"/>
    </source>
</evidence>
<dbReference type="SUPFAM" id="SSF46689">
    <property type="entry name" value="Homeodomain-like"/>
    <property type="match status" value="1"/>
</dbReference>
<dbReference type="CDD" id="cd00009">
    <property type="entry name" value="AAA"/>
    <property type="match status" value="1"/>
</dbReference>
<evidence type="ECO:0000256" key="10">
    <source>
        <dbReference type="ARBA" id="ARBA00023125"/>
    </source>
</evidence>
<keyword evidence="5 16" id="KW-0597">Phosphoprotein</keyword>
<keyword evidence="10" id="KW-0238">DNA-binding</keyword>
<reference evidence="19 20" key="1">
    <citation type="submission" date="2019-02" db="EMBL/GenBank/DDBJ databases">
        <title>Deep-cultivation of Planctomycetes and their phenomic and genomic characterization uncovers novel biology.</title>
        <authorList>
            <person name="Wiegand S."/>
            <person name="Jogler M."/>
            <person name="Boedeker C."/>
            <person name="Pinto D."/>
            <person name="Vollmers J."/>
            <person name="Rivas-Marin E."/>
            <person name="Kohn T."/>
            <person name="Peeters S.H."/>
            <person name="Heuer A."/>
            <person name="Rast P."/>
            <person name="Oberbeckmann S."/>
            <person name="Bunk B."/>
            <person name="Jeske O."/>
            <person name="Meyerdierks A."/>
            <person name="Storesund J.E."/>
            <person name="Kallscheuer N."/>
            <person name="Luecker S."/>
            <person name="Lage O.M."/>
            <person name="Pohl T."/>
            <person name="Merkel B.J."/>
            <person name="Hornburger P."/>
            <person name="Mueller R.-W."/>
            <person name="Bruemmer F."/>
            <person name="Labrenz M."/>
            <person name="Spormann A.M."/>
            <person name="Op den Camp H."/>
            <person name="Overmann J."/>
            <person name="Amann R."/>
            <person name="Jetten M.S.M."/>
            <person name="Mascher T."/>
            <person name="Medema M.H."/>
            <person name="Devos D.P."/>
            <person name="Kaster A.-K."/>
            <person name="Ovreas L."/>
            <person name="Rohde M."/>
            <person name="Galperin M.Y."/>
            <person name="Jogler C."/>
        </authorList>
    </citation>
    <scope>NUCLEOTIDE SEQUENCE [LARGE SCALE GENOMIC DNA]</scope>
    <source>
        <strain evidence="19 20">Mal4</strain>
    </source>
</reference>
<evidence type="ECO:0000256" key="2">
    <source>
        <dbReference type="ARBA" id="ARBA00019059"/>
    </source>
</evidence>
<evidence type="ECO:0000256" key="12">
    <source>
        <dbReference type="ARBA" id="ARBA00023163"/>
    </source>
</evidence>
<feature type="domain" description="Sigma-54 factor interaction" evidence="17">
    <location>
        <begin position="139"/>
        <end position="366"/>
    </location>
</feature>
<dbReference type="SMART" id="SM00448">
    <property type="entry name" value="REC"/>
    <property type="match status" value="1"/>
</dbReference>
<dbReference type="Pfam" id="PF00072">
    <property type="entry name" value="Response_reg"/>
    <property type="match status" value="1"/>
</dbReference>
<dbReference type="InterPro" id="IPR002197">
    <property type="entry name" value="HTH_Fis"/>
</dbReference>
<dbReference type="KEGG" id="mri:Mal4_22590"/>
<evidence type="ECO:0000259" key="18">
    <source>
        <dbReference type="PROSITE" id="PS50110"/>
    </source>
</evidence>
<evidence type="ECO:0000256" key="11">
    <source>
        <dbReference type="ARBA" id="ARBA00023159"/>
    </source>
</evidence>
<dbReference type="GO" id="GO:0005524">
    <property type="term" value="F:ATP binding"/>
    <property type="evidence" value="ECO:0007669"/>
    <property type="project" value="UniProtKB-KW"/>
</dbReference>
<dbReference type="GO" id="GO:0006355">
    <property type="term" value="P:regulation of DNA-templated transcription"/>
    <property type="evidence" value="ECO:0007669"/>
    <property type="project" value="InterPro"/>
</dbReference>
<dbReference type="RefSeq" id="WP_145369259.1">
    <property type="nucleotide sequence ID" value="NZ_CP036275.1"/>
</dbReference>
<evidence type="ECO:0000256" key="8">
    <source>
        <dbReference type="ARBA" id="ARBA00023012"/>
    </source>
</evidence>
<dbReference type="Gene3D" id="1.10.10.60">
    <property type="entry name" value="Homeodomain-like"/>
    <property type="match status" value="1"/>
</dbReference>
<name>A0A517Z611_9PLAN</name>
<dbReference type="InterPro" id="IPR027417">
    <property type="entry name" value="P-loop_NTPase"/>
</dbReference>
<protein>
    <recommendedName>
        <fullName evidence="2">DNA-binding transcriptional regulator NtrC</fullName>
    </recommendedName>
    <alternativeName>
        <fullName evidence="14">Nitrogen regulation protein NR(I)</fullName>
    </alternativeName>
    <alternativeName>
        <fullName evidence="15">Nitrogen regulator I</fullName>
    </alternativeName>
</protein>
<keyword evidence="6" id="KW-0547">Nucleotide-binding</keyword>
<evidence type="ECO:0000259" key="17">
    <source>
        <dbReference type="PROSITE" id="PS50045"/>
    </source>
</evidence>
<sequence>MSHVLIVDDEPGICWGFRELLTDDGHQVSVASSAEAALELAETTVPDAVLLDVRLPGMDGLAALEHLRARIGSAPVIVMTAFGNLETACRAVDAGAFDYLTKPFDLEEATAVLQRALASVTAPQRRTADLESASGEGPLIGRSPAMQEVFKQIAVVARGDVPVLVTGESGTGKELVSRAIHDHGPRRSEPYVPVFLAALSPSVIESELFGHAKGAFTGADHDRRGLLELAGNGTVFLDEIGDVPLDVQVKLLRAIEHQEVVPVGSVRPRPTGFRVVAATHRSIPDLIAAGTFREDLFFRLNVFHIVVPPLRDRRDDIPLLAGHFLRQLDRGDSQRQFTDRAMQELRERPWHGNVRELRNAVERAAVIARGPWIDRDHLPPPMLTTGTQAGTNGDRLQQLVTEWTRTALDQPALGTDGDEQGTYERFLEEVEPALLRTVLEECDGNRAAAARQLGMHRSTLRQKLRRYGLD</sequence>
<dbReference type="Pfam" id="PF25601">
    <property type="entry name" value="AAA_lid_14"/>
    <property type="match status" value="1"/>
</dbReference>
<feature type="domain" description="Response regulatory" evidence="18">
    <location>
        <begin position="3"/>
        <end position="117"/>
    </location>
</feature>
<dbReference type="AlphaFoldDB" id="A0A517Z611"/>
<dbReference type="InterPro" id="IPR009057">
    <property type="entry name" value="Homeodomain-like_sf"/>
</dbReference>
<keyword evidence="9" id="KW-0805">Transcription regulation</keyword>
<dbReference type="SUPFAM" id="SSF52172">
    <property type="entry name" value="CheY-like"/>
    <property type="match status" value="1"/>
</dbReference>
<dbReference type="Proteomes" id="UP000320496">
    <property type="component" value="Chromosome"/>
</dbReference>
<keyword evidence="7" id="KW-0067">ATP-binding</keyword>
<evidence type="ECO:0000313" key="20">
    <source>
        <dbReference type="Proteomes" id="UP000320496"/>
    </source>
</evidence>
<keyword evidence="13" id="KW-0535">Nitrogen fixation</keyword>
<dbReference type="FunFam" id="3.40.50.2300:FF:000018">
    <property type="entry name" value="DNA-binding transcriptional regulator NtrC"/>
    <property type="match status" value="1"/>
</dbReference>
<dbReference type="Gene3D" id="3.40.50.2300">
    <property type="match status" value="1"/>
</dbReference>
<accession>A0A517Z611</accession>
<gene>
    <name evidence="19" type="primary">zraR_10</name>
    <name evidence="19" type="ORF">Mal4_22590</name>
</gene>
<dbReference type="SUPFAM" id="SSF52540">
    <property type="entry name" value="P-loop containing nucleoside triphosphate hydrolases"/>
    <property type="match status" value="1"/>
</dbReference>
<dbReference type="GO" id="GO:0043565">
    <property type="term" value="F:sequence-specific DNA binding"/>
    <property type="evidence" value="ECO:0007669"/>
    <property type="project" value="InterPro"/>
</dbReference>
<dbReference type="PANTHER" id="PTHR32071">
    <property type="entry name" value="TRANSCRIPTIONAL REGULATORY PROTEIN"/>
    <property type="match status" value="1"/>
</dbReference>
<dbReference type="EMBL" id="CP036275">
    <property type="protein sequence ID" value="QDU37940.1"/>
    <property type="molecule type" value="Genomic_DNA"/>
</dbReference>
<evidence type="ECO:0000256" key="13">
    <source>
        <dbReference type="ARBA" id="ARBA00023231"/>
    </source>
</evidence>
<evidence type="ECO:0000256" key="16">
    <source>
        <dbReference type="PROSITE-ProRule" id="PRU00169"/>
    </source>
</evidence>
<evidence type="ECO:0000256" key="6">
    <source>
        <dbReference type="ARBA" id="ARBA00022741"/>
    </source>
</evidence>
<dbReference type="InterPro" id="IPR011006">
    <property type="entry name" value="CheY-like_superfamily"/>
</dbReference>
<evidence type="ECO:0000313" key="19">
    <source>
        <dbReference type="EMBL" id="QDU37940.1"/>
    </source>
</evidence>
<dbReference type="InterPro" id="IPR002078">
    <property type="entry name" value="Sigma_54_int"/>
</dbReference>
<evidence type="ECO:0000256" key="1">
    <source>
        <dbReference type="ARBA" id="ARBA00004496"/>
    </source>
</evidence>
<evidence type="ECO:0000256" key="7">
    <source>
        <dbReference type="ARBA" id="ARBA00022840"/>
    </source>
</evidence>
<proteinExistence type="predicted"/>
<dbReference type="PANTHER" id="PTHR32071:SF95">
    <property type="entry name" value="DNA-BINDING TRANSCRIPTIONAL REGULATOR NTRC"/>
    <property type="match status" value="1"/>
</dbReference>
<dbReference type="InterPro" id="IPR003593">
    <property type="entry name" value="AAA+_ATPase"/>
</dbReference>
<dbReference type="OrthoDB" id="7476585at2"/>
<keyword evidence="8" id="KW-0902">Two-component regulatory system</keyword>
<dbReference type="InterPro" id="IPR058031">
    <property type="entry name" value="AAA_lid_NorR"/>
</dbReference>
<organism evidence="19 20">
    <name type="scientific">Maioricimonas rarisocia</name>
    <dbReference type="NCBI Taxonomy" id="2528026"/>
    <lineage>
        <taxon>Bacteria</taxon>
        <taxon>Pseudomonadati</taxon>
        <taxon>Planctomycetota</taxon>
        <taxon>Planctomycetia</taxon>
        <taxon>Planctomycetales</taxon>
        <taxon>Planctomycetaceae</taxon>
        <taxon>Maioricimonas</taxon>
    </lineage>
</organism>
<keyword evidence="12" id="KW-0804">Transcription</keyword>
<keyword evidence="20" id="KW-1185">Reference proteome</keyword>
<dbReference type="GO" id="GO:0005737">
    <property type="term" value="C:cytoplasm"/>
    <property type="evidence" value="ECO:0007669"/>
    <property type="project" value="UniProtKB-SubCell"/>
</dbReference>
<dbReference type="PROSITE" id="PS00675">
    <property type="entry name" value="SIGMA54_INTERACT_1"/>
    <property type="match status" value="1"/>
</dbReference>
<feature type="modified residue" description="4-aspartylphosphate" evidence="16">
    <location>
        <position position="52"/>
    </location>
</feature>
<dbReference type="Gene3D" id="1.10.8.60">
    <property type="match status" value="1"/>
</dbReference>
<evidence type="ECO:0000256" key="9">
    <source>
        <dbReference type="ARBA" id="ARBA00023015"/>
    </source>
</evidence>
<dbReference type="Pfam" id="PF00158">
    <property type="entry name" value="Sigma54_activat"/>
    <property type="match status" value="1"/>
</dbReference>
<dbReference type="FunFam" id="3.40.50.300:FF:000006">
    <property type="entry name" value="DNA-binding transcriptional regulator NtrC"/>
    <property type="match status" value="1"/>
</dbReference>
<evidence type="ECO:0000256" key="15">
    <source>
        <dbReference type="ARBA" id="ARBA00031910"/>
    </source>
</evidence>